<dbReference type="InterPro" id="IPR011006">
    <property type="entry name" value="CheY-like_superfamily"/>
</dbReference>
<dbReference type="GO" id="GO:0006950">
    <property type="term" value="P:response to stress"/>
    <property type="evidence" value="ECO:0007669"/>
    <property type="project" value="UniProtKB-ARBA"/>
</dbReference>
<name>Q6BKE7_DEBHA</name>
<dbReference type="FunFam" id="3.30.200.20:FF:001008">
    <property type="entry name" value="Serine/threonine-protein kinase cek1"/>
    <property type="match status" value="1"/>
</dbReference>
<evidence type="ECO:0000256" key="2">
    <source>
        <dbReference type="ARBA" id="ARBA00022527"/>
    </source>
</evidence>
<dbReference type="InterPro" id="IPR050236">
    <property type="entry name" value="Ser_Thr_kinase_AGC"/>
</dbReference>
<feature type="region of interest" description="Disordered" evidence="11">
    <location>
        <begin position="67"/>
        <end position="86"/>
    </location>
</feature>
<reference evidence="15 16" key="1">
    <citation type="journal article" date="2004" name="Nature">
        <title>Genome evolution in yeasts.</title>
        <authorList>
            <consortium name="Genolevures"/>
            <person name="Dujon B."/>
            <person name="Sherman D."/>
            <person name="Fischer G."/>
            <person name="Durrens P."/>
            <person name="Casaregola S."/>
            <person name="Lafontaine I."/>
            <person name="de Montigny J."/>
            <person name="Marck C."/>
            <person name="Neuveglise C."/>
            <person name="Talla E."/>
            <person name="Goffard N."/>
            <person name="Frangeul L."/>
            <person name="Aigle M."/>
            <person name="Anthouard V."/>
            <person name="Babour A."/>
            <person name="Barbe V."/>
            <person name="Barnay S."/>
            <person name="Blanchin S."/>
            <person name="Beckerich J.M."/>
            <person name="Beyne E."/>
            <person name="Bleykasten C."/>
            <person name="Boisrame A."/>
            <person name="Boyer J."/>
            <person name="Cattolico L."/>
            <person name="Confanioleri F."/>
            <person name="de Daruvar A."/>
            <person name="Despons L."/>
            <person name="Fabre E."/>
            <person name="Fairhead C."/>
            <person name="Ferry-Dumazet H."/>
            <person name="Groppi A."/>
            <person name="Hantraye F."/>
            <person name="Hennequin C."/>
            <person name="Jauniaux N."/>
            <person name="Joyet P."/>
            <person name="Kachouri R."/>
            <person name="Kerrest A."/>
            <person name="Koszul R."/>
            <person name="Lemaire M."/>
            <person name="Lesur I."/>
            <person name="Ma L."/>
            <person name="Muller H."/>
            <person name="Nicaud J.M."/>
            <person name="Nikolski M."/>
            <person name="Oztas S."/>
            <person name="Ozier-Kalogeropoulos O."/>
            <person name="Pellenz S."/>
            <person name="Potier S."/>
            <person name="Richard G.F."/>
            <person name="Straub M.L."/>
            <person name="Suleau A."/>
            <person name="Swennene D."/>
            <person name="Tekaia F."/>
            <person name="Wesolowski-Louvel M."/>
            <person name="Westhof E."/>
            <person name="Wirth B."/>
            <person name="Zeniou-Meyer M."/>
            <person name="Zivanovic I."/>
            <person name="Bolotin-Fukuhara M."/>
            <person name="Thierry A."/>
            <person name="Bouchier C."/>
            <person name="Caudron B."/>
            <person name="Scarpelli C."/>
            <person name="Gaillardin C."/>
            <person name="Weissenbach J."/>
            <person name="Wincker P."/>
            <person name="Souciet J.L."/>
        </authorList>
    </citation>
    <scope>NUCLEOTIDE SEQUENCE [LARGE SCALE GENOMIC DNA]</scope>
    <source>
        <strain evidence="16">ATCC 36239 / CBS 767 / BCRC 21394 / JCM 1990 / NBRC 0083 / IGC 2968</strain>
    </source>
</reference>
<proteinExistence type="predicted"/>
<feature type="region of interest" description="Disordered" evidence="11">
    <location>
        <begin position="386"/>
        <end position="409"/>
    </location>
</feature>
<dbReference type="GeneID" id="2903362"/>
<evidence type="ECO:0000259" key="12">
    <source>
        <dbReference type="PROSITE" id="PS50011"/>
    </source>
</evidence>
<feature type="compositionally biased region" description="Low complexity" evidence="11">
    <location>
        <begin position="1066"/>
        <end position="1082"/>
    </location>
</feature>
<feature type="compositionally biased region" description="Polar residues" evidence="11">
    <location>
        <begin position="1083"/>
        <end position="1104"/>
    </location>
</feature>
<dbReference type="InterPro" id="IPR008271">
    <property type="entry name" value="Ser/Thr_kinase_AS"/>
</dbReference>
<dbReference type="InterPro" id="IPR000719">
    <property type="entry name" value="Prot_kinase_dom"/>
</dbReference>
<feature type="region of interest" description="Disordered" evidence="11">
    <location>
        <begin position="1422"/>
        <end position="1586"/>
    </location>
</feature>
<evidence type="ECO:0000313" key="16">
    <source>
        <dbReference type="Proteomes" id="UP000000599"/>
    </source>
</evidence>
<evidence type="ECO:0000256" key="7">
    <source>
        <dbReference type="ARBA" id="ARBA00022840"/>
    </source>
</evidence>
<evidence type="ECO:0000313" key="15">
    <source>
        <dbReference type="EMBL" id="CAG89729.2"/>
    </source>
</evidence>
<dbReference type="HOGENOM" id="CLU_000709_4_1_1"/>
<dbReference type="PANTHER" id="PTHR24356">
    <property type="entry name" value="SERINE/THREONINE-PROTEIN KINASE"/>
    <property type="match status" value="1"/>
</dbReference>
<evidence type="ECO:0000256" key="6">
    <source>
        <dbReference type="ARBA" id="ARBA00022777"/>
    </source>
</evidence>
<keyword evidence="5" id="KW-0547">Nucleotide-binding</keyword>
<keyword evidence="6" id="KW-0418">Kinase</keyword>
<dbReference type="GO" id="GO:0005524">
    <property type="term" value="F:ATP binding"/>
    <property type="evidence" value="ECO:0007669"/>
    <property type="project" value="UniProtKB-KW"/>
</dbReference>
<dbReference type="OrthoDB" id="162894at2759"/>
<dbReference type="EMBL" id="CR382138">
    <property type="protein sequence ID" value="CAG89729.2"/>
    <property type="molecule type" value="Genomic_DNA"/>
</dbReference>
<evidence type="ECO:0000256" key="10">
    <source>
        <dbReference type="PROSITE-ProRule" id="PRU00169"/>
    </source>
</evidence>
<dbReference type="EC" id="2.7.11.1" evidence="1"/>
<dbReference type="Gene3D" id="1.10.510.10">
    <property type="entry name" value="Transferase(Phosphotransferase) domain 1"/>
    <property type="match status" value="2"/>
</dbReference>
<dbReference type="SUPFAM" id="SSF52172">
    <property type="entry name" value="CheY-like"/>
    <property type="match status" value="1"/>
</dbReference>
<dbReference type="InterPro" id="IPR001789">
    <property type="entry name" value="Sig_transdc_resp-reg_receiver"/>
</dbReference>
<gene>
    <name evidence="15" type="ordered locus">DEHA2F22572g</name>
</gene>
<dbReference type="SUPFAM" id="SSF55785">
    <property type="entry name" value="PYP-like sensor domain (PAS domain)"/>
    <property type="match status" value="1"/>
</dbReference>
<dbReference type="VEuPathDB" id="FungiDB:DEHA2F22572g"/>
<dbReference type="PROSITE" id="PS50011">
    <property type="entry name" value="PROTEIN_KINASE_DOM"/>
    <property type="match status" value="1"/>
</dbReference>
<feature type="compositionally biased region" description="Polar residues" evidence="11">
    <location>
        <begin position="1"/>
        <end position="15"/>
    </location>
</feature>
<evidence type="ECO:0000256" key="1">
    <source>
        <dbReference type="ARBA" id="ARBA00012513"/>
    </source>
</evidence>
<feature type="domain" description="PAS" evidence="14">
    <location>
        <begin position="99"/>
        <end position="171"/>
    </location>
</feature>
<dbReference type="Proteomes" id="UP000000599">
    <property type="component" value="Chromosome F"/>
</dbReference>
<keyword evidence="2" id="KW-0723">Serine/threonine-protein kinase</keyword>
<feature type="region of interest" description="Disordered" evidence="11">
    <location>
        <begin position="569"/>
        <end position="720"/>
    </location>
</feature>
<dbReference type="PROSITE" id="PS50112">
    <property type="entry name" value="PAS"/>
    <property type="match status" value="1"/>
</dbReference>
<comment type="catalytic activity">
    <reaction evidence="8">
        <text>L-threonyl-[protein] + ATP = O-phospho-L-threonyl-[protein] + ADP + H(+)</text>
        <dbReference type="Rhea" id="RHEA:46608"/>
        <dbReference type="Rhea" id="RHEA-COMP:11060"/>
        <dbReference type="Rhea" id="RHEA-COMP:11605"/>
        <dbReference type="ChEBI" id="CHEBI:15378"/>
        <dbReference type="ChEBI" id="CHEBI:30013"/>
        <dbReference type="ChEBI" id="CHEBI:30616"/>
        <dbReference type="ChEBI" id="CHEBI:61977"/>
        <dbReference type="ChEBI" id="CHEBI:456216"/>
        <dbReference type="EC" id="2.7.11.1"/>
    </reaction>
</comment>
<dbReference type="PROSITE" id="PS50110">
    <property type="entry name" value="RESPONSE_REGULATORY"/>
    <property type="match status" value="1"/>
</dbReference>
<evidence type="ECO:0000256" key="8">
    <source>
        <dbReference type="ARBA" id="ARBA00047899"/>
    </source>
</evidence>
<organism evidence="15 16">
    <name type="scientific">Debaryomyces hansenii (strain ATCC 36239 / CBS 767 / BCRC 21394 / JCM 1990 / NBRC 0083 / IGC 2968)</name>
    <name type="common">Yeast</name>
    <name type="synonym">Torulaspora hansenii</name>
    <dbReference type="NCBI Taxonomy" id="284592"/>
    <lineage>
        <taxon>Eukaryota</taxon>
        <taxon>Fungi</taxon>
        <taxon>Dikarya</taxon>
        <taxon>Ascomycota</taxon>
        <taxon>Saccharomycotina</taxon>
        <taxon>Pichiomycetes</taxon>
        <taxon>Debaryomycetaceae</taxon>
        <taxon>Debaryomyces</taxon>
    </lineage>
</organism>
<protein>
    <recommendedName>
        <fullName evidence="1">non-specific serine/threonine protein kinase</fullName>
        <ecNumber evidence="1">2.7.11.1</ecNumber>
    </recommendedName>
</protein>
<comment type="catalytic activity">
    <reaction evidence="9">
        <text>L-seryl-[protein] + ATP = O-phospho-L-seryl-[protein] + ADP + H(+)</text>
        <dbReference type="Rhea" id="RHEA:17989"/>
        <dbReference type="Rhea" id="RHEA-COMP:9863"/>
        <dbReference type="Rhea" id="RHEA-COMP:11604"/>
        <dbReference type="ChEBI" id="CHEBI:15378"/>
        <dbReference type="ChEBI" id="CHEBI:29999"/>
        <dbReference type="ChEBI" id="CHEBI:30616"/>
        <dbReference type="ChEBI" id="CHEBI:83421"/>
        <dbReference type="ChEBI" id="CHEBI:456216"/>
        <dbReference type="EC" id="2.7.11.1"/>
    </reaction>
</comment>
<dbReference type="GO" id="GO:0005634">
    <property type="term" value="C:nucleus"/>
    <property type="evidence" value="ECO:0007669"/>
    <property type="project" value="TreeGrafter"/>
</dbReference>
<dbReference type="InterPro" id="IPR035965">
    <property type="entry name" value="PAS-like_dom_sf"/>
</dbReference>
<feature type="compositionally biased region" description="Basic and acidic residues" evidence="11">
    <location>
        <begin position="1292"/>
        <end position="1305"/>
    </location>
</feature>
<dbReference type="eggNOG" id="KOG0605">
    <property type="taxonomic scope" value="Eukaryota"/>
</dbReference>
<dbReference type="GO" id="GO:0005737">
    <property type="term" value="C:cytoplasm"/>
    <property type="evidence" value="ECO:0007669"/>
    <property type="project" value="TreeGrafter"/>
</dbReference>
<dbReference type="GO" id="GO:0036180">
    <property type="term" value="P:filamentous growth of a population of unicellular organisms in response to biotic stimulus"/>
    <property type="evidence" value="ECO:0007669"/>
    <property type="project" value="UniProtKB-ARBA"/>
</dbReference>
<feature type="region of interest" description="Disordered" evidence="11">
    <location>
        <begin position="1060"/>
        <end position="1109"/>
    </location>
</feature>
<dbReference type="Pfam" id="PF00069">
    <property type="entry name" value="Pkinase"/>
    <property type="match status" value="2"/>
</dbReference>
<dbReference type="SUPFAM" id="SSF56112">
    <property type="entry name" value="Protein kinase-like (PK-like)"/>
    <property type="match status" value="1"/>
</dbReference>
<dbReference type="FunCoup" id="Q6BKE7">
    <property type="interactions" value="249"/>
</dbReference>
<dbReference type="SMART" id="SM00220">
    <property type="entry name" value="S_TKc"/>
    <property type="match status" value="1"/>
</dbReference>
<feature type="domain" description="Response regulatory" evidence="13">
    <location>
        <begin position="1602"/>
        <end position="1716"/>
    </location>
</feature>
<evidence type="ECO:0000256" key="9">
    <source>
        <dbReference type="ARBA" id="ARBA00048679"/>
    </source>
</evidence>
<dbReference type="GO" id="GO:1901992">
    <property type="term" value="P:positive regulation of mitotic cell cycle phase transition"/>
    <property type="evidence" value="ECO:0007669"/>
    <property type="project" value="UniProtKB-ARBA"/>
</dbReference>
<dbReference type="InParanoid" id="Q6BKE7"/>
<dbReference type="OMA" id="HNRRFVG"/>
<dbReference type="STRING" id="284592.Q6BKE7"/>
<evidence type="ECO:0000256" key="5">
    <source>
        <dbReference type="ARBA" id="ARBA00022741"/>
    </source>
</evidence>
<dbReference type="GO" id="GO:0000160">
    <property type="term" value="P:phosphorelay signal transduction system"/>
    <property type="evidence" value="ECO:0007669"/>
    <property type="project" value="InterPro"/>
</dbReference>
<evidence type="ECO:0000259" key="14">
    <source>
        <dbReference type="PROSITE" id="PS50112"/>
    </source>
</evidence>
<feature type="compositionally biased region" description="Low complexity" evidence="11">
    <location>
        <begin position="653"/>
        <end position="675"/>
    </location>
</feature>
<feature type="compositionally biased region" description="Low complexity" evidence="11">
    <location>
        <begin position="613"/>
        <end position="627"/>
    </location>
</feature>
<dbReference type="SMART" id="SM00448">
    <property type="entry name" value="REC"/>
    <property type="match status" value="1"/>
</dbReference>
<dbReference type="InterPro" id="IPR011009">
    <property type="entry name" value="Kinase-like_dom_sf"/>
</dbReference>
<dbReference type="FunFam" id="1.10.510.10:FF:000340">
    <property type="entry name" value="Serine threonine protein kinase"/>
    <property type="match status" value="1"/>
</dbReference>
<dbReference type="CDD" id="cd17546">
    <property type="entry name" value="REC_hyHK_CKI1_RcsC-like"/>
    <property type="match status" value="1"/>
</dbReference>
<dbReference type="Gene3D" id="3.30.200.20">
    <property type="entry name" value="Phosphorylase Kinase, domain 1"/>
    <property type="match status" value="2"/>
</dbReference>
<feature type="region of interest" description="Disordered" evidence="11">
    <location>
        <begin position="1"/>
        <end position="20"/>
    </location>
</feature>
<feature type="compositionally biased region" description="Low complexity" evidence="11">
    <location>
        <begin position="1426"/>
        <end position="1458"/>
    </location>
</feature>
<evidence type="ECO:0000256" key="3">
    <source>
        <dbReference type="ARBA" id="ARBA00022553"/>
    </source>
</evidence>
<dbReference type="PANTHER" id="PTHR24356:SF1">
    <property type="entry name" value="SERINE_THREONINE-PROTEIN KINASE GREATWALL"/>
    <property type="match status" value="1"/>
</dbReference>
<dbReference type="PROSITE" id="PS00108">
    <property type="entry name" value="PROTEIN_KINASE_ST"/>
    <property type="match status" value="1"/>
</dbReference>
<dbReference type="RefSeq" id="XP_461324.2">
    <property type="nucleotide sequence ID" value="XM_461324.1"/>
</dbReference>
<evidence type="ECO:0000259" key="13">
    <source>
        <dbReference type="PROSITE" id="PS50110"/>
    </source>
</evidence>
<dbReference type="KEGG" id="dha:DEHA2F22572g"/>
<keyword evidence="16" id="KW-1185">Reference proteome</keyword>
<comment type="caution">
    <text evidence="10">Lacks conserved residue(s) required for the propagation of feature annotation.</text>
</comment>
<accession>Q6BKE7</accession>
<sequence>MNSEDSVNKQDQNNNHIEHDSHEVLHETYNEADIDKSIFNAPHFELSESNIKELERSVSPCEISLVHTDNDYEESPGARGEAGPKPNMDFPNFVEIIQEQIDLRLASSDNPTAVMELDLDGNIRYLSQNWETIVGTKIKKIVNKPISNIIVGNDDDSKVFNNSIESMIRDDGSYKVKFVTATDDKYSSTFAESHSSGKITPHNSLEDLTKDIPIQDLQYEPTQKYNDKLESDSSSSTSSKVSNNGNIIELEAQGILIHDSKTKLPTHSIWTIKPFIHIDLDLTLPEQLISLLGFGSEIFEGYLVSLKELGIIDEDSVPQPKTILCRICEQNIPAWFIEKHSDLCIVEHRVSEDLQTCHDAISNQKDLILKLSENIWIQQSQISQNTNNSASVSPSSSPPSSSSSSINSMNSSSSMILDYKGLPLPKISPMESPRLSNQVLVKNASALQSLQTMKFPFGVFQRLVEFCDEALQINPADTNEVGSFQFSPNSERAINFVLNWKAYETSDLSIRTLIEDTQNLVNDKIDTLSRLLSILQYSEKIKNEVDELVLQTVRETVAKIKEQTMMNEQNQDSVYSYDDNDSTAIFSNENDQEPSRVELEVPTLPTNNSTNLSIQSPQPSRTRSPQSKLFTEPYIKDEAKSNQSITPRDILLRGRTSSGLSTNSLSTSSLSANSRSHSRNRSKDNNLTESLNDLDLSKKSSEGLSNNSSYSSPRRHLSPVPYIEKQNLSSFQRNTNSRFETNTPLSSPSFAHSEMQHNEKGNHIYEKRAGAGGWHNHNISLNLNFSSTKNSMNKPPLSPLLVSSTPTSKPSSGDIRDYEVLKAISKGAFGSVFLAKKKLTGDYVAIKCLKKRDMVAKNQILNVKSERAVMMRQTDSPYVAQLYSSFQTRDYLYLVMEYLNGGDCATLLKVLGTLGNEWAKRYVAEVVVGVDDLHKRGIIHRDLKPDNLVIDSKGHLKLTDFGLSRLGVVGRQTRAQRKSSTSEQAIDIFRRSLNQANQSAFANVSGLGLTSANDSPSSETSVHRRNTSDTLFSLSPSFDHAKLTPASAAGSQLMSPLVPFSETFGQPLSQQSQPSPLQMPQQKNNRQNISGSGKNSGRTGSGSLESPLLKPVIARTASESSFSITEDDYPTISLQNQDAINSYALFDPENEDSSEMKNFVGTPDYLAPETIAGERQSESSDWWSLGCILFEFVFGYPPFHADTPDKVFKNILNCEIDWPPLSEEEELEICPATAKDLIKKLLTLKPEERLGYNGADEIKRHPYFKEINWFTLFEEVPSFIPTSDDPESTDYFDNRGADISHFPKEDSDEESKLMTNAASINTTEFGSPSLDCKSSTGDVFNSNIDDFENVSGSGTGSNTNSNNSNSYGNGSSNSATGNGKRERRGSKLADPSEFGSFHFRNLHVLEKANKDVINRLKNEHLEHRGSFSSSSSDSTTNSRPRGLSFSGTSNNNSPGNPFKRPVSPINYLIHRSSSPNKYEKESQSSPQSAIYKQERVGSAVSTYSSGDEYPFEMGKVSPGSDSIKGSNHRSSVHSLSRQVFKPPTNDFSPSSSDNEDSKSSALLRVRKRRESVRRQGSSEGSFSRLGSKHSEELLRPKLHELDVLYCEPIPIVRHTIAKLMDTLGCIVVSVSDGDELIRRATSQVKFDLIFTALKSSKVEAPDAVKLIKYTSGINSNTPIIAITGFSKEATQSQAFDDVLEKPIDIESLRNCLNKFFYNSTVLDDEAIESDTEADLKK</sequence>
<evidence type="ECO:0000256" key="11">
    <source>
        <dbReference type="SAM" id="MobiDB-lite"/>
    </source>
</evidence>
<keyword evidence="7" id="KW-0067">ATP-binding</keyword>
<feature type="domain" description="Protein kinase" evidence="12">
    <location>
        <begin position="818"/>
        <end position="1264"/>
    </location>
</feature>
<feature type="compositionally biased region" description="Low complexity" evidence="11">
    <location>
        <begin position="702"/>
        <end position="712"/>
    </location>
</feature>
<dbReference type="GO" id="GO:1900445">
    <property type="term" value="P:positive regulation of filamentous growth of a population of unicellular organisms in response to biotic stimulus"/>
    <property type="evidence" value="ECO:0007669"/>
    <property type="project" value="UniProtKB-ARBA"/>
</dbReference>
<feature type="region of interest" description="Disordered" evidence="11">
    <location>
        <begin position="1281"/>
        <end position="1312"/>
    </location>
</feature>
<evidence type="ECO:0000256" key="4">
    <source>
        <dbReference type="ARBA" id="ARBA00022679"/>
    </source>
</evidence>
<dbReference type="GO" id="GO:0004674">
    <property type="term" value="F:protein serine/threonine kinase activity"/>
    <property type="evidence" value="ECO:0007669"/>
    <property type="project" value="UniProtKB-KW"/>
</dbReference>
<keyword evidence="4" id="KW-0808">Transferase</keyword>
<feature type="compositionally biased region" description="Low complexity" evidence="11">
    <location>
        <begin position="1351"/>
        <end position="1378"/>
    </location>
</feature>
<dbReference type="Gene3D" id="3.40.50.2300">
    <property type="match status" value="1"/>
</dbReference>
<dbReference type="InterPro" id="IPR000014">
    <property type="entry name" value="PAS"/>
</dbReference>
<keyword evidence="3" id="KW-0597">Phosphoprotein</keyword>
<feature type="region of interest" description="Disordered" evidence="11">
    <location>
        <begin position="1351"/>
        <end position="1393"/>
    </location>
</feature>